<reference evidence="2" key="1">
    <citation type="submission" date="2017-09" db="EMBL/GenBank/DDBJ databases">
        <authorList>
            <person name="Regsiter A."/>
            <person name="William W."/>
        </authorList>
    </citation>
    <scope>NUCLEOTIDE SEQUENCE [LARGE SCALE GENOMIC DNA]</scope>
    <source>
        <strain evidence="2">500-1</strain>
    </source>
</reference>
<protein>
    <submittedName>
        <fullName evidence="1">Uncharacterized protein</fullName>
    </submittedName>
</protein>
<evidence type="ECO:0000313" key="1">
    <source>
        <dbReference type="EMBL" id="SOB59159.1"/>
    </source>
</evidence>
<dbReference type="AlphaFoldDB" id="A0A2C8FAW0"/>
<organism evidence="1 2">
    <name type="scientific">Pseudodesulfovibrio profundus</name>
    <dbReference type="NCBI Taxonomy" id="57320"/>
    <lineage>
        <taxon>Bacteria</taxon>
        <taxon>Pseudomonadati</taxon>
        <taxon>Thermodesulfobacteriota</taxon>
        <taxon>Desulfovibrionia</taxon>
        <taxon>Desulfovibrionales</taxon>
        <taxon>Desulfovibrionaceae</taxon>
    </lineage>
</organism>
<proteinExistence type="predicted"/>
<dbReference type="Proteomes" id="UP000219215">
    <property type="component" value="Chromosome DPRO"/>
</dbReference>
<dbReference type="RefSeq" id="WP_173806784.1">
    <property type="nucleotide sequence ID" value="NZ_LT907975.1"/>
</dbReference>
<accession>A0A2C8FAW0</accession>
<name>A0A2C8FAW0_9BACT</name>
<keyword evidence="2" id="KW-1185">Reference proteome</keyword>
<dbReference type="KEGG" id="pprf:DPRO_2253"/>
<sequence length="52" mass="6156">MFELVIQNNETEFVLYSDKDVRLVELMRQRHCRSLAVGEAVIRETKTEDKSK</sequence>
<dbReference type="EMBL" id="LT907975">
    <property type="protein sequence ID" value="SOB59159.1"/>
    <property type="molecule type" value="Genomic_DNA"/>
</dbReference>
<evidence type="ECO:0000313" key="2">
    <source>
        <dbReference type="Proteomes" id="UP000219215"/>
    </source>
</evidence>
<gene>
    <name evidence="1" type="ORF">DPRO_2253</name>
</gene>